<dbReference type="Pfam" id="PF11187">
    <property type="entry name" value="Mbeg1-like"/>
    <property type="match status" value="1"/>
</dbReference>
<name>A0A923RTF2_9FIRM</name>
<sequence>MANMMDYLLWRGDLSFKQAEFNEVDNLIFSELVYVDFDGIVPSLNEDKSITLKEASKIFFEHHTDEEIEAKVSSTKMAAFLMRAMARTKRFGNIELSNYINDINLKEQSQFCAMTIRLDDGSFFVVYSGTDNTIVGWKENFNMSFLEQTPGQLKAVEYLNEVVNARYKKVRVGGHSKGGNLSVYASVYCKESIQKKIIAIYSNDGPGFSEHMINSEAYHKMLPKIHTIIPESSIVGMLLEHEEEYEVVESSNDGPMQHDAMSWEVQGPSFVHVKSVTEQSVLLDKTLKAWIHQMDGREREEFVDALFGILEEGEIKTVDDLANMKWKQFVDLLKIRNYLGTKSQEALKKTLKLLWKESNQTLKEAVIKKTK</sequence>
<dbReference type="SUPFAM" id="SSF53474">
    <property type="entry name" value="alpha/beta-Hydrolases"/>
    <property type="match status" value="1"/>
</dbReference>
<dbReference type="EMBL" id="JACOPH010000008">
    <property type="protein sequence ID" value="MBC5714622.1"/>
    <property type="molecule type" value="Genomic_DNA"/>
</dbReference>
<proteinExistence type="predicted"/>
<accession>A0A923RTF2</accession>
<protein>
    <submittedName>
        <fullName evidence="1">DUF2974 domain-containing protein</fullName>
    </submittedName>
</protein>
<reference evidence="1" key="1">
    <citation type="submission" date="2020-08" db="EMBL/GenBank/DDBJ databases">
        <title>Genome public.</title>
        <authorList>
            <person name="Liu C."/>
            <person name="Sun Q."/>
        </authorList>
    </citation>
    <scope>NUCLEOTIDE SEQUENCE</scope>
    <source>
        <strain evidence="1">BX1005</strain>
    </source>
</reference>
<dbReference type="AlphaFoldDB" id="A0A923RTF2"/>
<keyword evidence="2" id="KW-1185">Reference proteome</keyword>
<organism evidence="1 2">
    <name type="scientific">Roseburia zhanii</name>
    <dbReference type="NCBI Taxonomy" id="2763064"/>
    <lineage>
        <taxon>Bacteria</taxon>
        <taxon>Bacillati</taxon>
        <taxon>Bacillota</taxon>
        <taxon>Clostridia</taxon>
        <taxon>Lachnospirales</taxon>
        <taxon>Lachnospiraceae</taxon>
        <taxon>Roseburia</taxon>
    </lineage>
</organism>
<dbReference type="RefSeq" id="WP_186867265.1">
    <property type="nucleotide sequence ID" value="NZ_JACOPH010000008.1"/>
</dbReference>
<dbReference type="InterPro" id="IPR029058">
    <property type="entry name" value="AB_hydrolase_fold"/>
</dbReference>
<dbReference type="InterPro" id="IPR024499">
    <property type="entry name" value="Mbeg1-like"/>
</dbReference>
<evidence type="ECO:0000313" key="2">
    <source>
        <dbReference type="Proteomes" id="UP000606720"/>
    </source>
</evidence>
<gene>
    <name evidence="1" type="ORF">H8S17_10435</name>
</gene>
<dbReference type="Proteomes" id="UP000606720">
    <property type="component" value="Unassembled WGS sequence"/>
</dbReference>
<comment type="caution">
    <text evidence="1">The sequence shown here is derived from an EMBL/GenBank/DDBJ whole genome shotgun (WGS) entry which is preliminary data.</text>
</comment>
<evidence type="ECO:0000313" key="1">
    <source>
        <dbReference type="EMBL" id="MBC5714622.1"/>
    </source>
</evidence>